<dbReference type="AlphaFoldDB" id="A0A1B8SDA8"/>
<dbReference type="PANTHER" id="PTHR46766">
    <property type="entry name" value="GLUTAMINE-RICH PROTEIN 2"/>
    <property type="match status" value="1"/>
</dbReference>
<feature type="compositionally biased region" description="Pro residues" evidence="2">
    <location>
        <begin position="367"/>
        <end position="377"/>
    </location>
</feature>
<feature type="compositionally biased region" description="Basic residues" evidence="2">
    <location>
        <begin position="448"/>
        <end position="458"/>
    </location>
</feature>
<dbReference type="RefSeq" id="WP_065288809.1">
    <property type="nucleotide sequence ID" value="NZ_LFOE01000026.1"/>
</dbReference>
<evidence type="ECO:0000256" key="2">
    <source>
        <dbReference type="SAM" id="MobiDB-lite"/>
    </source>
</evidence>
<keyword evidence="7" id="KW-1185">Reference proteome</keyword>
<evidence type="ECO:0000313" key="8">
    <source>
        <dbReference type="Proteomes" id="UP000192713"/>
    </source>
</evidence>
<evidence type="ECO:0000313" key="5">
    <source>
        <dbReference type="EMBL" id="OBY30720.1"/>
    </source>
</evidence>
<feature type="compositionally biased region" description="Low complexity" evidence="2">
    <location>
        <begin position="436"/>
        <end position="447"/>
    </location>
</feature>
<reference evidence="6 8" key="2">
    <citation type="submission" date="2017-02" db="EMBL/GenBank/DDBJ databases">
        <title>The new phylogeny of genus Mycobacterium.</title>
        <authorList>
            <person name="Tortoli E."/>
            <person name="Trovato A."/>
            <person name="Cirillo D.M."/>
        </authorList>
    </citation>
    <scope>NUCLEOTIDE SEQUENCE [LARGE SCALE GENOMIC DNA]</scope>
    <source>
        <strain evidence="6 8">DSM 45093</strain>
    </source>
</reference>
<accession>A0A1B8SDA8</accession>
<evidence type="ECO:0000259" key="3">
    <source>
        <dbReference type="Pfam" id="PF00823"/>
    </source>
</evidence>
<dbReference type="Gene3D" id="1.20.1260.20">
    <property type="entry name" value="PPE superfamily"/>
    <property type="match status" value="1"/>
</dbReference>
<dbReference type="Pfam" id="PF18878">
    <property type="entry name" value="PPE-PPW"/>
    <property type="match status" value="1"/>
</dbReference>
<evidence type="ECO:0000313" key="7">
    <source>
        <dbReference type="Proteomes" id="UP000092668"/>
    </source>
</evidence>
<proteinExistence type="inferred from homology"/>
<comment type="similarity">
    <text evidence="1">Belongs to the mycobacterial PPE family.</text>
</comment>
<feature type="region of interest" description="Disordered" evidence="2">
    <location>
        <begin position="424"/>
        <end position="467"/>
    </location>
</feature>
<dbReference type="GO" id="GO:0052572">
    <property type="term" value="P:response to host immune response"/>
    <property type="evidence" value="ECO:0007669"/>
    <property type="project" value="TreeGrafter"/>
</dbReference>
<dbReference type="Proteomes" id="UP000192713">
    <property type="component" value="Unassembled WGS sequence"/>
</dbReference>
<dbReference type="FunFam" id="1.20.1260.20:FF:000001">
    <property type="entry name" value="PPE family protein PPE41"/>
    <property type="match status" value="1"/>
</dbReference>
<feature type="region of interest" description="Disordered" evidence="2">
    <location>
        <begin position="364"/>
        <end position="393"/>
    </location>
</feature>
<feature type="domain" description="PPE-PPW subfamily C-terminal" evidence="4">
    <location>
        <begin position="480"/>
        <end position="527"/>
    </location>
</feature>
<dbReference type="InterPro" id="IPR000030">
    <property type="entry name" value="PPE_dom"/>
</dbReference>
<organism evidence="5 7">
    <name type="scientific">Mycolicibacter kumamotonensis</name>
    <dbReference type="NCBI Taxonomy" id="354243"/>
    <lineage>
        <taxon>Bacteria</taxon>
        <taxon>Bacillati</taxon>
        <taxon>Actinomycetota</taxon>
        <taxon>Actinomycetes</taxon>
        <taxon>Mycobacteriales</taxon>
        <taxon>Mycobacteriaceae</taxon>
        <taxon>Mycolicibacter</taxon>
    </lineage>
</organism>
<dbReference type="EMBL" id="MVHU01000001">
    <property type="protein sequence ID" value="ORA83496.1"/>
    <property type="molecule type" value="Genomic_DNA"/>
</dbReference>
<evidence type="ECO:0000256" key="1">
    <source>
        <dbReference type="ARBA" id="ARBA00010652"/>
    </source>
</evidence>
<protein>
    <submittedName>
        <fullName evidence="6">PPE family protein</fullName>
    </submittedName>
</protein>
<sequence>MASPPEVHSALLSAGPGAGPLLATASAWSTLSAEYTAVAEELTVVVGAVQAEAWQGPSAESYLAAHAPYLAWLVQAAAHSAAAAARCETAAAAYSAALAAMPTLPELAANHATHAALVATNFFGINTIPIALNEADYVRMWVQAAATMATYEAVAGSVLAAAPSTAAAPQIQRPAASTEPPPSQNPLQGLLDMLEPILKSLGIQDGVTAHDPMISNALTTAVSHFLQNFGINWNPAAGTLNGHVYDYYSNAAQPIWYLARSLELFEDFLNVTQNPAQIIPALQYIAALVLFDWPTHIAQLATTISQSPALVAAAAGAVVAPVGSLGGLAGLAGLGASAPPALAAPAPVPPMITAEVTAIGPATAAAPPAPPAPPPAPAAAGTAPAAAAPPPPAPAPAATFAFPYLVGGGPGIDFGSGLGARASASEGAKKKTPTPEAAAAAEAAASRRSARRRRRTTRPGHDDATLRLTVGVEPDWGPTAASEHGAGDLGHNGAVRDDDVIRAAGLTRLAGAEFAESPRLPLLPGGWRTG</sequence>
<dbReference type="OrthoDB" id="4753487at2"/>
<gene>
    <name evidence="5" type="ORF">ACT18_16070</name>
    <name evidence="6" type="ORF">BST28_01010</name>
</gene>
<evidence type="ECO:0000313" key="6">
    <source>
        <dbReference type="EMBL" id="ORA83496.1"/>
    </source>
</evidence>
<feature type="domain" description="PPE" evidence="3">
    <location>
        <begin position="1"/>
        <end position="162"/>
    </location>
</feature>
<comment type="caution">
    <text evidence="5">The sequence shown here is derived from an EMBL/GenBank/DDBJ whole genome shotgun (WGS) entry which is preliminary data.</text>
</comment>
<reference evidence="5 7" key="1">
    <citation type="submission" date="2015-06" db="EMBL/GenBank/DDBJ databases">
        <title>Genome sequence of Mycobacterium kumamotonense strain Roo.</title>
        <authorList>
            <person name="Greninger A.L."/>
            <person name="Cunningham G."/>
            <person name="Miller S."/>
        </authorList>
    </citation>
    <scope>NUCLEOTIDE SEQUENCE [LARGE SCALE GENOMIC DNA]</scope>
    <source>
        <strain evidence="5 7">Roo</strain>
    </source>
</reference>
<dbReference type="InterPro" id="IPR043641">
    <property type="entry name" value="PPE-PPW_C"/>
</dbReference>
<dbReference type="Proteomes" id="UP000092668">
    <property type="component" value="Unassembled WGS sequence"/>
</dbReference>
<dbReference type="STRING" id="354243.BST28_01010"/>
<dbReference type="SUPFAM" id="SSF140459">
    <property type="entry name" value="PE/PPE dimer-like"/>
    <property type="match status" value="1"/>
</dbReference>
<evidence type="ECO:0000259" key="4">
    <source>
        <dbReference type="Pfam" id="PF18878"/>
    </source>
</evidence>
<dbReference type="PATRIC" id="fig|354243.3.peg.3324"/>
<dbReference type="Pfam" id="PF00823">
    <property type="entry name" value="PPE"/>
    <property type="match status" value="1"/>
</dbReference>
<name>A0A1B8SDA8_9MYCO</name>
<dbReference type="PANTHER" id="PTHR46766:SF1">
    <property type="entry name" value="GLUTAMINE-RICH PROTEIN 2"/>
    <property type="match status" value="1"/>
</dbReference>
<dbReference type="EMBL" id="LFOE01000026">
    <property type="protein sequence ID" value="OBY30720.1"/>
    <property type="molecule type" value="Genomic_DNA"/>
</dbReference>
<dbReference type="InterPro" id="IPR038332">
    <property type="entry name" value="PPE_sf"/>
</dbReference>